<name>A0A8H4AHH5_GIGMA</name>
<gene>
    <name evidence="2" type="ORF">F8M41_020967</name>
</gene>
<comment type="caution">
    <text evidence="2">The sequence shown here is derived from an EMBL/GenBank/DDBJ whole genome shotgun (WGS) entry which is preliminary data.</text>
</comment>
<dbReference type="InterPro" id="IPR001810">
    <property type="entry name" value="F-box_dom"/>
</dbReference>
<dbReference type="EMBL" id="WTPW01000600">
    <property type="protein sequence ID" value="KAF0496444.1"/>
    <property type="molecule type" value="Genomic_DNA"/>
</dbReference>
<evidence type="ECO:0000259" key="1">
    <source>
        <dbReference type="PROSITE" id="PS50181"/>
    </source>
</evidence>
<dbReference type="Gene3D" id="1.20.1280.50">
    <property type="match status" value="1"/>
</dbReference>
<dbReference type="OrthoDB" id="2322499at2759"/>
<evidence type="ECO:0000313" key="3">
    <source>
        <dbReference type="Proteomes" id="UP000439903"/>
    </source>
</evidence>
<keyword evidence="3" id="KW-1185">Reference proteome</keyword>
<dbReference type="CDD" id="cd09917">
    <property type="entry name" value="F-box_SF"/>
    <property type="match status" value="1"/>
</dbReference>
<dbReference type="InterPro" id="IPR036047">
    <property type="entry name" value="F-box-like_dom_sf"/>
</dbReference>
<accession>A0A8H4AHH5</accession>
<sequence length="323" mass="38636">MSQSSHVCKNPEVFNTSFYAFTIITLKNRSYFNTLIRKKMILTKLGRYNCFDPFGSSIRRSSNLSNNRSSTHISSKSEKDRFYNLSSSSPTASSFNVITPQLAQTIPSEILIEICRYLHPVDLYSLASVCKRYRNLLWSKCSTTTQEIWKNSRLKYVPNLSMTPPVEMSEQEYIWLMLILKKCMFCEERNKFELTMYWEFRIYCCQKCLDDRTVSRHTLLNEWNVHDILLSCFIQLQRSSNPRDPPLYLIEDVKTTLNNYNQLSEDEKPHWIINREKMISKLQLENEQYNHIHDLTRYDHTERLERLLKKLHEFYTWPKHRSM</sequence>
<protein>
    <submittedName>
        <fullName evidence="2">F-box domain contaning protein</fullName>
    </submittedName>
</protein>
<proteinExistence type="predicted"/>
<dbReference type="Proteomes" id="UP000439903">
    <property type="component" value="Unassembled WGS sequence"/>
</dbReference>
<organism evidence="2 3">
    <name type="scientific">Gigaspora margarita</name>
    <dbReference type="NCBI Taxonomy" id="4874"/>
    <lineage>
        <taxon>Eukaryota</taxon>
        <taxon>Fungi</taxon>
        <taxon>Fungi incertae sedis</taxon>
        <taxon>Mucoromycota</taxon>
        <taxon>Glomeromycotina</taxon>
        <taxon>Glomeromycetes</taxon>
        <taxon>Diversisporales</taxon>
        <taxon>Gigasporaceae</taxon>
        <taxon>Gigaspora</taxon>
    </lineage>
</organism>
<dbReference type="SUPFAM" id="SSF81383">
    <property type="entry name" value="F-box domain"/>
    <property type="match status" value="1"/>
</dbReference>
<evidence type="ECO:0000313" key="2">
    <source>
        <dbReference type="EMBL" id="KAF0496444.1"/>
    </source>
</evidence>
<feature type="domain" description="F-box" evidence="1">
    <location>
        <begin position="100"/>
        <end position="152"/>
    </location>
</feature>
<reference evidence="2 3" key="1">
    <citation type="journal article" date="2019" name="Environ. Microbiol.">
        <title>At the nexus of three kingdoms: the genome of the mycorrhizal fungus Gigaspora margarita provides insights into plant, endobacterial and fungal interactions.</title>
        <authorList>
            <person name="Venice F."/>
            <person name="Ghignone S."/>
            <person name="Salvioli di Fossalunga A."/>
            <person name="Amselem J."/>
            <person name="Novero M."/>
            <person name="Xianan X."/>
            <person name="Sedzielewska Toro K."/>
            <person name="Morin E."/>
            <person name="Lipzen A."/>
            <person name="Grigoriev I.V."/>
            <person name="Henrissat B."/>
            <person name="Martin F.M."/>
            <person name="Bonfante P."/>
        </authorList>
    </citation>
    <scope>NUCLEOTIDE SEQUENCE [LARGE SCALE GENOMIC DNA]</scope>
    <source>
        <strain evidence="2 3">BEG34</strain>
    </source>
</reference>
<dbReference type="AlphaFoldDB" id="A0A8H4AHH5"/>
<dbReference type="Pfam" id="PF12937">
    <property type="entry name" value="F-box-like"/>
    <property type="match status" value="1"/>
</dbReference>
<dbReference type="PROSITE" id="PS50181">
    <property type="entry name" value="FBOX"/>
    <property type="match status" value="1"/>
</dbReference>